<comment type="caution">
    <text evidence="4">The sequence shown here is derived from an EMBL/GenBank/DDBJ whole genome shotgun (WGS) entry which is preliminary data.</text>
</comment>
<dbReference type="InterPro" id="IPR002110">
    <property type="entry name" value="Ankyrin_rpt"/>
</dbReference>
<keyword evidence="2 3" id="KW-0040">ANK repeat</keyword>
<gene>
    <name evidence="4" type="ORF">BB558_005533</name>
</gene>
<evidence type="ECO:0000256" key="1">
    <source>
        <dbReference type="ARBA" id="ARBA00022737"/>
    </source>
</evidence>
<name>A0A2U1J076_SMIAN</name>
<dbReference type="SUPFAM" id="SSF48403">
    <property type="entry name" value="Ankyrin repeat"/>
    <property type="match status" value="1"/>
</dbReference>
<accession>A0A2U1J076</accession>
<feature type="repeat" description="ANK" evidence="3">
    <location>
        <begin position="177"/>
        <end position="209"/>
    </location>
</feature>
<reference evidence="4 5" key="1">
    <citation type="journal article" date="2018" name="MBio">
        <title>Comparative Genomics Reveals the Core Gene Toolbox for the Fungus-Insect Symbiosis.</title>
        <authorList>
            <person name="Wang Y."/>
            <person name="Stata M."/>
            <person name="Wang W."/>
            <person name="Stajich J.E."/>
            <person name="White M.M."/>
            <person name="Moncalvo J.M."/>
        </authorList>
    </citation>
    <scope>NUCLEOTIDE SEQUENCE [LARGE SCALE GENOMIC DNA]</scope>
    <source>
        <strain evidence="4 5">AUS-126-30</strain>
    </source>
</reference>
<dbReference type="Gene3D" id="1.25.40.20">
    <property type="entry name" value="Ankyrin repeat-containing domain"/>
    <property type="match status" value="2"/>
</dbReference>
<keyword evidence="1" id="KW-0677">Repeat</keyword>
<evidence type="ECO:0000313" key="5">
    <source>
        <dbReference type="Proteomes" id="UP000245591"/>
    </source>
</evidence>
<dbReference type="SMART" id="SM00248">
    <property type="entry name" value="ANK"/>
    <property type="match status" value="3"/>
</dbReference>
<dbReference type="Pfam" id="PF12796">
    <property type="entry name" value="Ank_2"/>
    <property type="match status" value="1"/>
</dbReference>
<dbReference type="PANTHER" id="PTHR24188:SF29">
    <property type="entry name" value="GH09064P"/>
    <property type="match status" value="1"/>
</dbReference>
<dbReference type="EMBL" id="MBFU01000547">
    <property type="protein sequence ID" value="PVZ98459.1"/>
    <property type="molecule type" value="Genomic_DNA"/>
</dbReference>
<dbReference type="AlphaFoldDB" id="A0A2U1J076"/>
<sequence length="225" mass="25598">MFILSGNLELRFVSHDFYEISTLESIRIRFLLLKFGGNNVLEARKEDFVHYPNLFKGQTFILKLFEGENGADINENDGAPLKLSHMNKLFNIVKYLVERGADTSEFKDLESSLFNQIEDIEANNTRNKRKPQTVKKLVENGIDIHQNNQIDLKEASEKSHLDIAKYLIKKGSDIHSDQGWALGMASKSEYSEVVKYLVENGANLNVDNYSVLISVSKNKHCGVVE</sequence>
<protein>
    <submittedName>
        <fullName evidence="4">Uncharacterized protein</fullName>
    </submittedName>
</protein>
<proteinExistence type="predicted"/>
<dbReference type="InterPro" id="IPR036770">
    <property type="entry name" value="Ankyrin_rpt-contain_sf"/>
</dbReference>
<evidence type="ECO:0000256" key="2">
    <source>
        <dbReference type="ARBA" id="ARBA00023043"/>
    </source>
</evidence>
<evidence type="ECO:0000256" key="3">
    <source>
        <dbReference type="PROSITE-ProRule" id="PRU00023"/>
    </source>
</evidence>
<dbReference type="PROSITE" id="PS50088">
    <property type="entry name" value="ANK_REPEAT"/>
    <property type="match status" value="1"/>
</dbReference>
<organism evidence="4 5">
    <name type="scientific">Smittium angustum</name>
    <dbReference type="NCBI Taxonomy" id="133377"/>
    <lineage>
        <taxon>Eukaryota</taxon>
        <taxon>Fungi</taxon>
        <taxon>Fungi incertae sedis</taxon>
        <taxon>Zoopagomycota</taxon>
        <taxon>Kickxellomycotina</taxon>
        <taxon>Harpellomycetes</taxon>
        <taxon>Harpellales</taxon>
        <taxon>Legeriomycetaceae</taxon>
        <taxon>Smittium</taxon>
    </lineage>
</organism>
<dbReference type="PANTHER" id="PTHR24188">
    <property type="entry name" value="ANKYRIN REPEAT PROTEIN"/>
    <property type="match status" value="1"/>
</dbReference>
<dbReference type="Proteomes" id="UP000245591">
    <property type="component" value="Unassembled WGS sequence"/>
</dbReference>
<evidence type="ECO:0000313" key="4">
    <source>
        <dbReference type="EMBL" id="PVZ98459.1"/>
    </source>
</evidence>
<keyword evidence="5" id="KW-1185">Reference proteome</keyword>